<gene>
    <name evidence="2" type="ORF">GOP47_0006958</name>
</gene>
<sequence length="90" mass="10210">MALIHRAAQHHMFKGHFRSAKETRKKSSTTRRHRATQHQGTTPIHHRPANQEHEAPAEKHNRAQARPKSAIDRRAGRQTTATQDCGEAGH</sequence>
<comment type="caution">
    <text evidence="2">The sequence shown here is derived from an EMBL/GenBank/DDBJ whole genome shotgun (WGS) entry which is preliminary data.</text>
</comment>
<evidence type="ECO:0000313" key="2">
    <source>
        <dbReference type="EMBL" id="KAI5077134.1"/>
    </source>
</evidence>
<organism evidence="2 3">
    <name type="scientific">Adiantum capillus-veneris</name>
    <name type="common">Maidenhair fern</name>
    <dbReference type="NCBI Taxonomy" id="13818"/>
    <lineage>
        <taxon>Eukaryota</taxon>
        <taxon>Viridiplantae</taxon>
        <taxon>Streptophyta</taxon>
        <taxon>Embryophyta</taxon>
        <taxon>Tracheophyta</taxon>
        <taxon>Polypodiopsida</taxon>
        <taxon>Polypodiidae</taxon>
        <taxon>Polypodiales</taxon>
        <taxon>Pteridineae</taxon>
        <taxon>Pteridaceae</taxon>
        <taxon>Vittarioideae</taxon>
        <taxon>Adiantum</taxon>
    </lineage>
</organism>
<feature type="compositionally biased region" description="Basic residues" evidence="1">
    <location>
        <begin position="7"/>
        <end position="36"/>
    </location>
</feature>
<dbReference type="Proteomes" id="UP000886520">
    <property type="component" value="Chromosome 7"/>
</dbReference>
<protein>
    <submittedName>
        <fullName evidence="2">Uncharacterized protein</fullName>
    </submittedName>
</protein>
<feature type="region of interest" description="Disordered" evidence="1">
    <location>
        <begin position="1"/>
        <end position="90"/>
    </location>
</feature>
<evidence type="ECO:0000256" key="1">
    <source>
        <dbReference type="SAM" id="MobiDB-lite"/>
    </source>
</evidence>
<dbReference type="AlphaFoldDB" id="A0A9D4V020"/>
<dbReference type="EMBL" id="JABFUD020000007">
    <property type="protein sequence ID" value="KAI5077134.1"/>
    <property type="molecule type" value="Genomic_DNA"/>
</dbReference>
<proteinExistence type="predicted"/>
<keyword evidence="3" id="KW-1185">Reference proteome</keyword>
<accession>A0A9D4V020</accession>
<reference evidence="2" key="1">
    <citation type="submission" date="2021-01" db="EMBL/GenBank/DDBJ databases">
        <title>Adiantum capillus-veneris genome.</title>
        <authorList>
            <person name="Fang Y."/>
            <person name="Liao Q."/>
        </authorList>
    </citation>
    <scope>NUCLEOTIDE SEQUENCE</scope>
    <source>
        <strain evidence="2">H3</strain>
        <tissue evidence="2">Leaf</tissue>
    </source>
</reference>
<evidence type="ECO:0000313" key="3">
    <source>
        <dbReference type="Proteomes" id="UP000886520"/>
    </source>
</evidence>
<feature type="compositionally biased region" description="Basic and acidic residues" evidence="1">
    <location>
        <begin position="49"/>
        <end position="61"/>
    </location>
</feature>
<name>A0A9D4V020_ADICA</name>